<organism evidence="2 3">
    <name type="scientific">Shinella sumterensis</name>
    <dbReference type="NCBI Taxonomy" id="1967501"/>
    <lineage>
        <taxon>Bacteria</taxon>
        <taxon>Pseudomonadati</taxon>
        <taxon>Pseudomonadota</taxon>
        <taxon>Alphaproteobacteria</taxon>
        <taxon>Hyphomicrobiales</taxon>
        <taxon>Rhizobiaceae</taxon>
        <taxon>Shinella</taxon>
    </lineage>
</organism>
<accession>A0AA50CV15</accession>
<keyword evidence="3" id="KW-1185">Reference proteome</keyword>
<keyword evidence="1" id="KW-0732">Signal</keyword>
<dbReference type="EMBL" id="CP132307">
    <property type="protein sequence ID" value="WLS01095.1"/>
    <property type="molecule type" value="Genomic_DNA"/>
</dbReference>
<dbReference type="RefSeq" id="WP_242225007.1">
    <property type="nucleotide sequence ID" value="NZ_CP132307.1"/>
</dbReference>
<keyword evidence="2" id="KW-0614">Plasmid</keyword>
<geneLocation type="plasmid" evidence="2 3">
    <name>unnamed5</name>
</geneLocation>
<reference evidence="2 3" key="1">
    <citation type="submission" date="2023-08" db="EMBL/GenBank/DDBJ databases">
        <title>Pathogen: clinical or host-associated sample.</title>
        <authorList>
            <person name="Hergert J."/>
            <person name="Casey R."/>
            <person name="Wagner J."/>
            <person name="Young E.L."/>
            <person name="Oakeson K.F."/>
        </authorList>
    </citation>
    <scope>NUCLEOTIDE SEQUENCE [LARGE SCALE GENOMIC DNA]</scope>
    <source>
        <strain evidence="2 3">1760953</strain>
        <plasmid evidence="2 3">unnamed5</plasmid>
    </source>
</reference>
<name>A0AA50CV15_9HYPH</name>
<evidence type="ECO:0000313" key="3">
    <source>
        <dbReference type="Proteomes" id="UP001234585"/>
    </source>
</evidence>
<dbReference type="Proteomes" id="UP001234585">
    <property type="component" value="Plasmid unnamed5"/>
</dbReference>
<evidence type="ECO:0000256" key="1">
    <source>
        <dbReference type="SAM" id="SignalP"/>
    </source>
</evidence>
<feature type="signal peptide" evidence="1">
    <location>
        <begin position="1"/>
        <end position="26"/>
    </location>
</feature>
<protein>
    <submittedName>
        <fullName evidence="2">Uncharacterized protein</fullName>
    </submittedName>
</protein>
<sequence length="107" mass="12034">MMSVGRKIVIFLLMISFQVVSGNAFAKPHIDGSSLQIVVALNANETRLFPESKVLAVSDADQHVRNWQPSAYVDLNEHKACEKLAFILPAQPRFENQYYLIPHPPKS</sequence>
<proteinExistence type="predicted"/>
<dbReference type="AlphaFoldDB" id="A0AA50CV15"/>
<evidence type="ECO:0000313" key="2">
    <source>
        <dbReference type="EMBL" id="WLS01095.1"/>
    </source>
</evidence>
<gene>
    <name evidence="2" type="ORF">Q9313_27320</name>
</gene>
<feature type="chain" id="PRO_5041269960" evidence="1">
    <location>
        <begin position="27"/>
        <end position="107"/>
    </location>
</feature>